<name>A0ABQ1W5K8_9BACL</name>
<dbReference type="CDD" id="cd00093">
    <property type="entry name" value="HTH_XRE"/>
    <property type="match status" value="1"/>
</dbReference>
<dbReference type="RefSeq" id="WP_120464966.1">
    <property type="nucleotide sequence ID" value="NZ_BMIW01000041.1"/>
</dbReference>
<evidence type="ECO:0000259" key="1">
    <source>
        <dbReference type="PROSITE" id="PS50943"/>
    </source>
</evidence>
<proteinExistence type="predicted"/>
<dbReference type="Proteomes" id="UP000608420">
    <property type="component" value="Unassembled WGS sequence"/>
</dbReference>
<sequence length="87" mass="10205">MQTKNEFECFNDISLRGKYKLLRQFKGIKLKQISAIVGVSVPMLSMYENEIVNLSRDKEEKYRTSIIKISNQTIKNLYPMKEVSNIE</sequence>
<dbReference type="InterPro" id="IPR010982">
    <property type="entry name" value="Lambda_DNA-bd_dom_sf"/>
</dbReference>
<dbReference type="SUPFAM" id="SSF47413">
    <property type="entry name" value="lambda repressor-like DNA-binding domains"/>
    <property type="match status" value="1"/>
</dbReference>
<evidence type="ECO:0000313" key="2">
    <source>
        <dbReference type="EMBL" id="GGG15423.1"/>
    </source>
</evidence>
<protein>
    <recommendedName>
        <fullName evidence="1">HTH cro/C1-type domain-containing protein</fullName>
    </recommendedName>
</protein>
<dbReference type="InterPro" id="IPR001387">
    <property type="entry name" value="Cro/C1-type_HTH"/>
</dbReference>
<keyword evidence="3" id="KW-1185">Reference proteome</keyword>
<evidence type="ECO:0000313" key="3">
    <source>
        <dbReference type="Proteomes" id="UP000608420"/>
    </source>
</evidence>
<dbReference type="EMBL" id="BMIW01000041">
    <property type="protein sequence ID" value="GGG15423.1"/>
    <property type="molecule type" value="Genomic_DNA"/>
</dbReference>
<organism evidence="2 3">
    <name type="scientific">Paenibacillus aceti</name>
    <dbReference type="NCBI Taxonomy" id="1820010"/>
    <lineage>
        <taxon>Bacteria</taxon>
        <taxon>Bacillati</taxon>
        <taxon>Bacillota</taxon>
        <taxon>Bacilli</taxon>
        <taxon>Bacillales</taxon>
        <taxon>Paenibacillaceae</taxon>
        <taxon>Paenibacillus</taxon>
    </lineage>
</organism>
<accession>A0ABQ1W5K8</accession>
<gene>
    <name evidence="2" type="ORF">GCM10010913_41670</name>
</gene>
<dbReference type="PROSITE" id="PS50943">
    <property type="entry name" value="HTH_CROC1"/>
    <property type="match status" value="1"/>
</dbReference>
<feature type="domain" description="HTH cro/C1-type" evidence="1">
    <location>
        <begin position="20"/>
        <end position="69"/>
    </location>
</feature>
<reference evidence="3" key="1">
    <citation type="journal article" date="2019" name="Int. J. Syst. Evol. Microbiol.">
        <title>The Global Catalogue of Microorganisms (GCM) 10K type strain sequencing project: providing services to taxonomists for standard genome sequencing and annotation.</title>
        <authorList>
            <consortium name="The Broad Institute Genomics Platform"/>
            <consortium name="The Broad Institute Genome Sequencing Center for Infectious Disease"/>
            <person name="Wu L."/>
            <person name="Ma J."/>
        </authorList>
    </citation>
    <scope>NUCLEOTIDE SEQUENCE [LARGE SCALE GENOMIC DNA]</scope>
    <source>
        <strain evidence="3">CGMCC 1.15420</strain>
    </source>
</reference>
<comment type="caution">
    <text evidence="2">The sequence shown here is derived from an EMBL/GenBank/DDBJ whole genome shotgun (WGS) entry which is preliminary data.</text>
</comment>